<proteinExistence type="predicted"/>
<name>A0AAW0MMF9_9GOBI</name>
<gene>
    <name evidence="2" type="ORF">WMY93_032845</name>
</gene>
<dbReference type="Proteomes" id="UP001460270">
    <property type="component" value="Unassembled WGS sequence"/>
</dbReference>
<evidence type="ECO:0000313" key="2">
    <source>
        <dbReference type="EMBL" id="KAK7880519.1"/>
    </source>
</evidence>
<accession>A0AAW0MMF9</accession>
<protein>
    <submittedName>
        <fullName evidence="2">Uncharacterized protein</fullName>
    </submittedName>
</protein>
<sequence>MNQSEKHTSVQLFSNNLSTKQNQVNTRSDLWRGEAAGGGEDELRVHVPSGGDLEMTQNPEPKTQDPAGPRSQDPVWSDLRTPHMWTEKSGPAQTEAQEEKDIIP</sequence>
<evidence type="ECO:0000313" key="3">
    <source>
        <dbReference type="Proteomes" id="UP001460270"/>
    </source>
</evidence>
<dbReference type="EMBL" id="JBBPFD010000085">
    <property type="protein sequence ID" value="KAK7880519.1"/>
    <property type="molecule type" value="Genomic_DNA"/>
</dbReference>
<comment type="caution">
    <text evidence="2">The sequence shown here is derived from an EMBL/GenBank/DDBJ whole genome shotgun (WGS) entry which is preliminary data.</text>
</comment>
<dbReference type="AlphaFoldDB" id="A0AAW0MMF9"/>
<reference evidence="3" key="1">
    <citation type="submission" date="2024-04" db="EMBL/GenBank/DDBJ databases">
        <title>Salinicola lusitanus LLJ914,a marine bacterium isolated from the Okinawa Trough.</title>
        <authorList>
            <person name="Li J."/>
        </authorList>
    </citation>
    <scope>NUCLEOTIDE SEQUENCE [LARGE SCALE GENOMIC DNA]</scope>
</reference>
<keyword evidence="3" id="KW-1185">Reference proteome</keyword>
<feature type="region of interest" description="Disordered" evidence="1">
    <location>
        <begin position="1"/>
        <end position="104"/>
    </location>
</feature>
<organism evidence="2 3">
    <name type="scientific">Mugilogobius chulae</name>
    <name type="common">yellowstripe goby</name>
    <dbReference type="NCBI Taxonomy" id="88201"/>
    <lineage>
        <taxon>Eukaryota</taxon>
        <taxon>Metazoa</taxon>
        <taxon>Chordata</taxon>
        <taxon>Craniata</taxon>
        <taxon>Vertebrata</taxon>
        <taxon>Euteleostomi</taxon>
        <taxon>Actinopterygii</taxon>
        <taxon>Neopterygii</taxon>
        <taxon>Teleostei</taxon>
        <taxon>Neoteleostei</taxon>
        <taxon>Acanthomorphata</taxon>
        <taxon>Gobiaria</taxon>
        <taxon>Gobiiformes</taxon>
        <taxon>Gobioidei</taxon>
        <taxon>Gobiidae</taxon>
        <taxon>Gobionellinae</taxon>
        <taxon>Mugilogobius</taxon>
    </lineage>
</organism>
<evidence type="ECO:0000256" key="1">
    <source>
        <dbReference type="SAM" id="MobiDB-lite"/>
    </source>
</evidence>
<feature type="compositionally biased region" description="Polar residues" evidence="1">
    <location>
        <begin position="9"/>
        <end position="28"/>
    </location>
</feature>